<dbReference type="HOGENOM" id="CLU_065913_1_0_5"/>
<dbReference type="PANTHER" id="PTHR33973:SF4">
    <property type="entry name" value="OS07G0153300 PROTEIN"/>
    <property type="match status" value="1"/>
</dbReference>
<organism evidence="1 2">
    <name type="scientific">Liberibacter crescens (strain BT-1)</name>
    <dbReference type="NCBI Taxonomy" id="1215343"/>
    <lineage>
        <taxon>Bacteria</taxon>
        <taxon>Pseudomonadati</taxon>
        <taxon>Pseudomonadota</taxon>
        <taxon>Alphaproteobacteria</taxon>
        <taxon>Hyphomicrobiales</taxon>
        <taxon>Rhizobiaceae</taxon>
        <taxon>Liberibacter</taxon>
    </lineage>
</organism>
<reference evidence="1 2" key="1">
    <citation type="journal article" date="2012" name="Stand. Genomic Sci.">
        <title>Complete genome sequence of Liberibacter crescens BT-1.</title>
        <authorList>
            <person name="Leonard M.T."/>
            <person name="Fagen J.R."/>
            <person name="Davis-Richardson A.G."/>
            <person name="Davis M.J."/>
            <person name="Triplett E.W."/>
        </authorList>
    </citation>
    <scope>NUCLEOTIDE SEQUENCE [LARGE SCALE GENOMIC DNA]</scope>
    <source>
        <strain evidence="1 2">BT-1</strain>
    </source>
</reference>
<dbReference type="Pfam" id="PF07103">
    <property type="entry name" value="DUF1365"/>
    <property type="match status" value="1"/>
</dbReference>
<dbReference type="InterPro" id="IPR010775">
    <property type="entry name" value="DUF1365"/>
</dbReference>
<evidence type="ECO:0000313" key="1">
    <source>
        <dbReference type="EMBL" id="AGA64184.1"/>
    </source>
</evidence>
<dbReference type="PANTHER" id="PTHR33973">
    <property type="entry name" value="OS07G0153300 PROTEIN"/>
    <property type="match status" value="1"/>
</dbReference>
<dbReference type="eggNOG" id="COG3496">
    <property type="taxonomic scope" value="Bacteria"/>
</dbReference>
<protein>
    <recommendedName>
        <fullName evidence="3">DUF1365 domain-containing protein</fullName>
    </recommendedName>
</protein>
<gene>
    <name evidence="1" type="ordered locus">B488_01910</name>
</gene>
<evidence type="ECO:0000313" key="2">
    <source>
        <dbReference type="Proteomes" id="UP000010799"/>
    </source>
</evidence>
<dbReference type="STRING" id="1215343.B488_01910"/>
<dbReference type="RefSeq" id="WP_015272611.1">
    <property type="nucleotide sequence ID" value="NC_019907.1"/>
</dbReference>
<proteinExistence type="predicted"/>
<name>L0ERR2_LIBCB</name>
<accession>L0ERR2</accession>
<sequence>MVIEPQIYTAKVMHKRLFPKKNVFYYNLYYLVLPLPAGSIPGRLVSFHAKDLGQRDGSDPAIWVRAILADYGLDRYIKDIILVTMPRVLGYVFNPISFYFCLDHDKILRSVLCEVHNTFGEQHSYLCANPDHVPISSEIWLEAKKVFHVSPFLERTGNYKFRFDLQNDKLGVWIDYYDAQKKKQLVTSLTGTFSPLNEKNLRYVFWRHPLVTLKAITFIHWQALRLFLKGVRYGSKPSQIVTKITTTRNLDKM</sequence>
<dbReference type="AlphaFoldDB" id="L0ERR2"/>
<evidence type="ECO:0008006" key="3">
    <source>
        <dbReference type="Google" id="ProtNLM"/>
    </source>
</evidence>
<dbReference type="EMBL" id="CP003789">
    <property type="protein sequence ID" value="AGA64184.1"/>
    <property type="molecule type" value="Genomic_DNA"/>
</dbReference>
<keyword evidence="2" id="KW-1185">Reference proteome</keyword>
<dbReference type="Proteomes" id="UP000010799">
    <property type="component" value="Chromosome"/>
</dbReference>
<dbReference type="KEGG" id="lcc:B488_01910"/>
<dbReference type="PATRIC" id="fig|1215343.11.peg.200"/>